<accession>A0A645A0C1</accession>
<dbReference type="AlphaFoldDB" id="A0A645A0C1"/>
<dbReference type="GO" id="GO:0003677">
    <property type="term" value="F:DNA binding"/>
    <property type="evidence" value="ECO:0007669"/>
    <property type="project" value="InterPro"/>
</dbReference>
<dbReference type="InterPro" id="IPR009061">
    <property type="entry name" value="DNA-bd_dom_put_sf"/>
</dbReference>
<comment type="caution">
    <text evidence="2">The sequence shown here is derived from an EMBL/GenBank/DDBJ whole genome shotgun (WGS) entry which is preliminary data.</text>
</comment>
<gene>
    <name evidence="2" type="ORF">SDC9_92371</name>
</gene>
<dbReference type="NCBIfam" id="TIGR01764">
    <property type="entry name" value="excise"/>
    <property type="match status" value="1"/>
</dbReference>
<dbReference type="InterPro" id="IPR041657">
    <property type="entry name" value="HTH_17"/>
</dbReference>
<feature type="domain" description="Helix-turn-helix" evidence="1">
    <location>
        <begin position="9"/>
        <end position="57"/>
    </location>
</feature>
<protein>
    <recommendedName>
        <fullName evidence="1">Helix-turn-helix domain-containing protein</fullName>
    </recommendedName>
</protein>
<reference evidence="2" key="1">
    <citation type="submission" date="2019-08" db="EMBL/GenBank/DDBJ databases">
        <authorList>
            <person name="Kucharzyk K."/>
            <person name="Murdoch R.W."/>
            <person name="Higgins S."/>
            <person name="Loffler F."/>
        </authorList>
    </citation>
    <scope>NUCLEOTIDE SEQUENCE</scope>
</reference>
<dbReference type="InterPro" id="IPR010093">
    <property type="entry name" value="SinI_DNA-bd"/>
</dbReference>
<sequence>MEVSPKSEWLSVNGVAEYLGVTHWTVRRMISRGTLKAYRPAGTTAIRIRRRDVERAMKPIPAADLGGDAA</sequence>
<organism evidence="2">
    <name type="scientific">bioreactor metagenome</name>
    <dbReference type="NCBI Taxonomy" id="1076179"/>
    <lineage>
        <taxon>unclassified sequences</taxon>
        <taxon>metagenomes</taxon>
        <taxon>ecological metagenomes</taxon>
    </lineage>
</organism>
<dbReference type="SUPFAM" id="SSF46955">
    <property type="entry name" value="Putative DNA-binding domain"/>
    <property type="match status" value="1"/>
</dbReference>
<evidence type="ECO:0000259" key="1">
    <source>
        <dbReference type="Pfam" id="PF12728"/>
    </source>
</evidence>
<dbReference type="Pfam" id="PF12728">
    <property type="entry name" value="HTH_17"/>
    <property type="match status" value="1"/>
</dbReference>
<name>A0A645A0C1_9ZZZZ</name>
<dbReference type="EMBL" id="VSSQ01010973">
    <property type="protein sequence ID" value="MPM45681.1"/>
    <property type="molecule type" value="Genomic_DNA"/>
</dbReference>
<evidence type="ECO:0000313" key="2">
    <source>
        <dbReference type="EMBL" id="MPM45681.1"/>
    </source>
</evidence>
<proteinExistence type="predicted"/>